<dbReference type="EMBL" id="JAYMYS010000004">
    <property type="protein sequence ID" value="KAK7397009.1"/>
    <property type="molecule type" value="Genomic_DNA"/>
</dbReference>
<comment type="caution">
    <text evidence="1">The sequence shown here is derived from an EMBL/GenBank/DDBJ whole genome shotgun (WGS) entry which is preliminary data.</text>
</comment>
<accession>A0AAN9SK41</accession>
<proteinExistence type="predicted"/>
<evidence type="ECO:0000313" key="1">
    <source>
        <dbReference type="EMBL" id="KAK7397009.1"/>
    </source>
</evidence>
<gene>
    <name evidence="1" type="ORF">VNO78_18173</name>
</gene>
<organism evidence="1 2">
    <name type="scientific">Psophocarpus tetragonolobus</name>
    <name type="common">Winged bean</name>
    <name type="synonym">Dolichos tetragonolobus</name>
    <dbReference type="NCBI Taxonomy" id="3891"/>
    <lineage>
        <taxon>Eukaryota</taxon>
        <taxon>Viridiplantae</taxon>
        <taxon>Streptophyta</taxon>
        <taxon>Embryophyta</taxon>
        <taxon>Tracheophyta</taxon>
        <taxon>Spermatophyta</taxon>
        <taxon>Magnoliopsida</taxon>
        <taxon>eudicotyledons</taxon>
        <taxon>Gunneridae</taxon>
        <taxon>Pentapetalae</taxon>
        <taxon>rosids</taxon>
        <taxon>fabids</taxon>
        <taxon>Fabales</taxon>
        <taxon>Fabaceae</taxon>
        <taxon>Papilionoideae</taxon>
        <taxon>50 kb inversion clade</taxon>
        <taxon>NPAAA clade</taxon>
        <taxon>indigoferoid/millettioid clade</taxon>
        <taxon>Phaseoleae</taxon>
        <taxon>Psophocarpus</taxon>
    </lineage>
</organism>
<dbReference type="AlphaFoldDB" id="A0AAN9SK41"/>
<keyword evidence="2" id="KW-1185">Reference proteome</keyword>
<evidence type="ECO:0000313" key="2">
    <source>
        <dbReference type="Proteomes" id="UP001386955"/>
    </source>
</evidence>
<reference evidence="1 2" key="1">
    <citation type="submission" date="2024-01" db="EMBL/GenBank/DDBJ databases">
        <title>The genomes of 5 underutilized Papilionoideae crops provide insights into root nodulation and disease resistanc.</title>
        <authorList>
            <person name="Jiang F."/>
        </authorList>
    </citation>
    <scope>NUCLEOTIDE SEQUENCE [LARGE SCALE GENOMIC DNA]</scope>
    <source>
        <strain evidence="1">DUOXIRENSHENG_FW03</strain>
        <tissue evidence="1">Leaves</tissue>
    </source>
</reference>
<name>A0AAN9SK41_PSOTE</name>
<sequence length="87" mass="9631">MKYSKVFPKGVKSNGNTAGSGVRSCGALMGINRRQRPSPFPHQTKRVIWSLVARSGLLPASVSLSFNFINFHSLQVLVPRVMLLVYE</sequence>
<protein>
    <submittedName>
        <fullName evidence="1">Uncharacterized protein</fullName>
    </submittedName>
</protein>
<dbReference type="Proteomes" id="UP001386955">
    <property type="component" value="Unassembled WGS sequence"/>
</dbReference>